<keyword evidence="1" id="KW-0378">Hydrolase</keyword>
<dbReference type="GeneID" id="95572327"/>
<dbReference type="NCBIfam" id="TIGR01549">
    <property type="entry name" value="HAD-SF-IA-v1"/>
    <property type="match status" value="1"/>
</dbReference>
<evidence type="ECO:0000313" key="2">
    <source>
        <dbReference type="Proteomes" id="UP001057738"/>
    </source>
</evidence>
<dbReference type="EMBL" id="CP102514">
    <property type="protein sequence ID" value="UUY46201.1"/>
    <property type="molecule type" value="Genomic_DNA"/>
</dbReference>
<dbReference type="Pfam" id="PF00702">
    <property type="entry name" value="Hydrolase"/>
    <property type="match status" value="1"/>
</dbReference>
<proteinExistence type="predicted"/>
<dbReference type="RefSeq" id="WP_257854751.1">
    <property type="nucleotide sequence ID" value="NZ_CP102514.1"/>
</dbReference>
<accession>A0ABY5PQC4</accession>
<dbReference type="SFLD" id="SFLDG01129">
    <property type="entry name" value="C1.5:_HAD__Beta-PGM__Phosphata"/>
    <property type="match status" value="1"/>
</dbReference>
<organism evidence="1 2">
    <name type="scientific">Streptomyces yangpuensis</name>
    <dbReference type="NCBI Taxonomy" id="1648182"/>
    <lineage>
        <taxon>Bacteria</taxon>
        <taxon>Bacillati</taxon>
        <taxon>Actinomycetota</taxon>
        <taxon>Actinomycetes</taxon>
        <taxon>Kitasatosporales</taxon>
        <taxon>Streptomycetaceae</taxon>
        <taxon>Streptomyces</taxon>
    </lineage>
</organism>
<dbReference type="PANTHER" id="PTHR46649">
    <property type="match status" value="1"/>
</dbReference>
<dbReference type="Proteomes" id="UP001057738">
    <property type="component" value="Chromosome"/>
</dbReference>
<dbReference type="PANTHER" id="PTHR46649:SF4">
    <property type="entry name" value="HALOACID DEHALOGENASE-LIKE HYDROLASE (HAD) SUPERFAMILY PROTEIN"/>
    <property type="match status" value="1"/>
</dbReference>
<protein>
    <submittedName>
        <fullName evidence="1">HAD-IA family hydrolase</fullName>
    </submittedName>
</protein>
<dbReference type="Gene3D" id="3.40.50.1000">
    <property type="entry name" value="HAD superfamily/HAD-like"/>
    <property type="match status" value="1"/>
</dbReference>
<dbReference type="InterPro" id="IPR036412">
    <property type="entry name" value="HAD-like_sf"/>
</dbReference>
<evidence type="ECO:0000313" key="1">
    <source>
        <dbReference type="EMBL" id="UUY46201.1"/>
    </source>
</evidence>
<dbReference type="InterPro" id="IPR006439">
    <property type="entry name" value="HAD-SF_hydro_IA"/>
</dbReference>
<dbReference type="SFLD" id="SFLDS00003">
    <property type="entry name" value="Haloacid_Dehalogenase"/>
    <property type="match status" value="1"/>
</dbReference>
<dbReference type="PRINTS" id="PR00413">
    <property type="entry name" value="HADHALOGNASE"/>
</dbReference>
<dbReference type="InterPro" id="IPR023214">
    <property type="entry name" value="HAD_sf"/>
</dbReference>
<reference evidence="1" key="1">
    <citation type="submission" date="2022-08" db="EMBL/GenBank/DDBJ databases">
        <authorList>
            <person name="Tian L."/>
        </authorList>
    </citation>
    <scope>NUCLEOTIDE SEQUENCE</scope>
    <source>
        <strain evidence="1">CM253</strain>
    </source>
</reference>
<keyword evidence="2" id="KW-1185">Reference proteome</keyword>
<name>A0ABY5PQC4_9ACTN</name>
<dbReference type="SUPFAM" id="SSF56784">
    <property type="entry name" value="HAD-like"/>
    <property type="match status" value="1"/>
</dbReference>
<sequence length="230" mass="25177">MIRGVMFDFSGTLLRIESMEEWLDAGLAATGIRLSDEEFRETAGRLTEYGALPGGSAPRRIPPHLAALWQERDVSTDQHRAAYGGLALAAGLPAPELAQALYDRHMSPAAWRPYPDTVPTLRELRRRGVPVAVVSNIGWDLRPVFRTHGLDELVDVYVLSYELGVQKPDPLMFRTSCDLLGLPPGEVLMVGDDRTADGGAAALGCPVHFVDHLPVDRRPHGLTPLLDRLG</sequence>
<dbReference type="GO" id="GO:0016787">
    <property type="term" value="F:hydrolase activity"/>
    <property type="evidence" value="ECO:0007669"/>
    <property type="project" value="UniProtKB-KW"/>
</dbReference>
<gene>
    <name evidence="1" type="ORF">NRK68_02595</name>
</gene>